<dbReference type="InterPro" id="IPR009686">
    <property type="entry name" value="Senescence/spartin_C"/>
</dbReference>
<evidence type="ECO:0000259" key="2">
    <source>
        <dbReference type="Pfam" id="PF06911"/>
    </source>
</evidence>
<dbReference type="PANTHER" id="PTHR21068">
    <property type="entry name" value="SPARTIN"/>
    <property type="match status" value="1"/>
</dbReference>
<protein>
    <recommendedName>
        <fullName evidence="2">Senescence domain-containing protein</fullName>
    </recommendedName>
</protein>
<feature type="domain" description="Senescence" evidence="2">
    <location>
        <begin position="173"/>
        <end position="356"/>
    </location>
</feature>
<dbReference type="EMBL" id="JAKOGI010000339">
    <property type="protein sequence ID" value="KAJ8436525.1"/>
    <property type="molecule type" value="Genomic_DNA"/>
</dbReference>
<proteinExistence type="predicted"/>
<comment type="caution">
    <text evidence="3">The sequence shown here is derived from an EMBL/GenBank/DDBJ whole genome shotgun (WGS) entry which is preliminary data.</text>
</comment>
<organism evidence="3 4">
    <name type="scientific">Carnegiea gigantea</name>
    <dbReference type="NCBI Taxonomy" id="171969"/>
    <lineage>
        <taxon>Eukaryota</taxon>
        <taxon>Viridiplantae</taxon>
        <taxon>Streptophyta</taxon>
        <taxon>Embryophyta</taxon>
        <taxon>Tracheophyta</taxon>
        <taxon>Spermatophyta</taxon>
        <taxon>Magnoliopsida</taxon>
        <taxon>eudicotyledons</taxon>
        <taxon>Gunneridae</taxon>
        <taxon>Pentapetalae</taxon>
        <taxon>Caryophyllales</taxon>
        <taxon>Cactineae</taxon>
        <taxon>Cactaceae</taxon>
        <taxon>Cactoideae</taxon>
        <taxon>Echinocereeae</taxon>
        <taxon>Carnegiea</taxon>
    </lineage>
</organism>
<dbReference type="Pfam" id="PF06911">
    <property type="entry name" value="Senescence"/>
    <property type="match status" value="1"/>
</dbReference>
<dbReference type="OrthoDB" id="1719420at2759"/>
<sequence>MSCFGCGNPRSPSPSSPKQTQINYQENPEMNMIKHETLLRIPGCVVDLVDEGEAIELARGDFCFVLLSDQNVSLATIVKVGKDLQWPLTKDEPVVKIDAFHYLFTLPVKEGEPLNYGVTFSNRCEQNLLGSLDAFLREHSCFSCPSKLKGENELDWKEFAPKIEAYNGVLGRAIAGGTGQIVRGIFICSNAYTNQVQKGGELILSRAAEEKNKNNGKIAITYTKSDNSAAKTNSINQSIKRARQLSNTTEKMSKAMLNGVGIVTGSVMGPLVNSKQGRAFFSMMPGEALLASLDAIDKIMNAAEAAEKQALRATSEATVRMVSNRFGENAGEATENVLATAGHCAGTAWNVLKIRRALNPASVAKSGALKSTGRVIKN</sequence>
<evidence type="ECO:0000313" key="3">
    <source>
        <dbReference type="EMBL" id="KAJ8436525.1"/>
    </source>
</evidence>
<keyword evidence="4" id="KW-1185">Reference proteome</keyword>
<name>A0A9Q1K4Z9_9CARY</name>
<dbReference type="InterPro" id="IPR045036">
    <property type="entry name" value="Spartin-like"/>
</dbReference>
<reference evidence="3" key="1">
    <citation type="submission" date="2022-04" db="EMBL/GenBank/DDBJ databases">
        <title>Carnegiea gigantea Genome sequencing and assembly v2.</title>
        <authorList>
            <person name="Copetti D."/>
            <person name="Sanderson M.J."/>
            <person name="Burquez A."/>
            <person name="Wojciechowski M.F."/>
        </authorList>
    </citation>
    <scope>NUCLEOTIDE SEQUENCE</scope>
    <source>
        <strain evidence="3">SGP5-SGP5p</strain>
        <tissue evidence="3">Aerial part</tissue>
    </source>
</reference>
<evidence type="ECO:0000313" key="4">
    <source>
        <dbReference type="Proteomes" id="UP001153076"/>
    </source>
</evidence>
<feature type="region of interest" description="Disordered" evidence="1">
    <location>
        <begin position="1"/>
        <end position="21"/>
    </location>
</feature>
<dbReference type="GO" id="GO:0005886">
    <property type="term" value="C:plasma membrane"/>
    <property type="evidence" value="ECO:0007669"/>
    <property type="project" value="TreeGrafter"/>
</dbReference>
<evidence type="ECO:0000256" key="1">
    <source>
        <dbReference type="SAM" id="MobiDB-lite"/>
    </source>
</evidence>
<gene>
    <name evidence="3" type="ORF">Cgig2_026640</name>
</gene>
<dbReference type="AlphaFoldDB" id="A0A9Q1K4Z9"/>
<dbReference type="Proteomes" id="UP001153076">
    <property type="component" value="Unassembled WGS sequence"/>
</dbReference>
<accession>A0A9Q1K4Z9</accession>
<dbReference type="PANTHER" id="PTHR21068:SF36">
    <property type="entry name" value="SENESCENCE_DEHYDRATION-ASSOCIATED PROTEIN-LIKE PROTEIN"/>
    <property type="match status" value="1"/>
</dbReference>